<dbReference type="Gene3D" id="3.20.20.80">
    <property type="entry name" value="Glycosidases"/>
    <property type="match status" value="1"/>
</dbReference>
<dbReference type="SUPFAM" id="SSF51011">
    <property type="entry name" value="Glycosyl hydrolase domain"/>
    <property type="match status" value="1"/>
</dbReference>
<dbReference type="SMART" id="SM00642">
    <property type="entry name" value="Aamy"/>
    <property type="match status" value="1"/>
</dbReference>
<feature type="signal peptide" evidence="1">
    <location>
        <begin position="1"/>
        <end position="21"/>
    </location>
</feature>
<dbReference type="InterPro" id="IPR006047">
    <property type="entry name" value="GH13_cat_dom"/>
</dbReference>
<gene>
    <name evidence="3" type="ORF">EH31_05305</name>
</gene>
<keyword evidence="4" id="KW-1185">Reference proteome</keyword>
<dbReference type="CDD" id="cd11313">
    <property type="entry name" value="AmyAc_arch_bac_AmyA"/>
    <property type="match status" value="1"/>
</dbReference>
<evidence type="ECO:0000313" key="4">
    <source>
        <dbReference type="Proteomes" id="UP000027647"/>
    </source>
</evidence>
<dbReference type="InterPro" id="IPR013780">
    <property type="entry name" value="Glyco_hydro_b"/>
</dbReference>
<evidence type="ECO:0000313" key="3">
    <source>
        <dbReference type="EMBL" id="KEO92087.1"/>
    </source>
</evidence>
<feature type="domain" description="Glycosyl hydrolase family 13 catalytic" evidence="2">
    <location>
        <begin position="48"/>
        <end position="365"/>
    </location>
</feature>
<dbReference type="PROSITE" id="PS51257">
    <property type="entry name" value="PROKAR_LIPOPROTEIN"/>
    <property type="match status" value="1"/>
</dbReference>
<dbReference type="GO" id="GO:0005975">
    <property type="term" value="P:carbohydrate metabolic process"/>
    <property type="evidence" value="ECO:0007669"/>
    <property type="project" value="InterPro"/>
</dbReference>
<keyword evidence="3" id="KW-0456">Lyase</keyword>
<dbReference type="PANTHER" id="PTHR47786:SF2">
    <property type="entry name" value="GLYCOSYL HYDROLASE FAMILY 13 CATALYTIC DOMAIN-CONTAINING PROTEIN"/>
    <property type="match status" value="1"/>
</dbReference>
<dbReference type="Proteomes" id="UP000027647">
    <property type="component" value="Unassembled WGS sequence"/>
</dbReference>
<dbReference type="eggNOG" id="COG0366">
    <property type="taxonomic scope" value="Bacteria"/>
</dbReference>
<keyword evidence="1" id="KW-0732">Signal</keyword>
<dbReference type="EMBL" id="JMIW01000001">
    <property type="protein sequence ID" value="KEO92087.1"/>
    <property type="molecule type" value="Genomic_DNA"/>
</dbReference>
<protein>
    <submittedName>
        <fullName evidence="3">Alpha-amlyase</fullName>
    </submittedName>
</protein>
<evidence type="ECO:0000259" key="2">
    <source>
        <dbReference type="SMART" id="SM00642"/>
    </source>
</evidence>
<dbReference type="GO" id="GO:0016829">
    <property type="term" value="F:lyase activity"/>
    <property type="evidence" value="ECO:0007669"/>
    <property type="project" value="UniProtKB-KW"/>
</dbReference>
<name>A0A074N2F0_ERYLO</name>
<reference evidence="3 4" key="1">
    <citation type="submission" date="2014-04" db="EMBL/GenBank/DDBJ databases">
        <title>A comprehensive comparison of genomes of Erythrobacter spp. strains.</title>
        <authorList>
            <person name="Zheng Q."/>
        </authorList>
    </citation>
    <scope>NUCLEOTIDE SEQUENCE [LARGE SCALE GENOMIC DNA]</scope>
    <source>
        <strain evidence="3 4">DSM 6997</strain>
    </source>
</reference>
<evidence type="ECO:0000256" key="1">
    <source>
        <dbReference type="SAM" id="SignalP"/>
    </source>
</evidence>
<comment type="caution">
    <text evidence="3">The sequence shown here is derived from an EMBL/GenBank/DDBJ whole genome shotgun (WGS) entry which is preliminary data.</text>
</comment>
<dbReference type="InterPro" id="IPR017853">
    <property type="entry name" value="GH"/>
</dbReference>
<dbReference type="Pfam" id="PF16657">
    <property type="entry name" value="Malt_amylase_C"/>
    <property type="match status" value="1"/>
</dbReference>
<dbReference type="InterPro" id="IPR032091">
    <property type="entry name" value="Malt_amylase-like_C"/>
</dbReference>
<sequence length="457" mass="51441">MKTMRTLACAVVAIALASCDAATTTSYEPSDIVQVQSADWVADAVIYQMNTRQFTSEGTFRAAKEQLPRLAEMGVDIIWLMPIHPIGEEKRKGSMGSPYAVKDYRAVNPDLGTEEEFRAFVDAAHEVGLKVILDWVANHSAWDNPLTAEHPDWYSRTPEGDMMPPEGTDWSDVVDFDYSNADLREYMTGSLTYWVREFDVDGYRADVAGFVPLDFWEKARGELDTIKPVFMLAEWEQRDLHIKAFDATYGWGWKEAMQELVNDGSGAGAMRGYYLGQKTTWPHAALRMVYTDNHDQNSWDGVASEIYGPAYEAAIALSFLGPGIPLIYNGQEADLDRQLAFFEKDEIKWKEGQYAPLFKRLIDLKTKEPALWNGRHGAPFVEVPNSAQTDILSFVRGDGEERVFAVFNLSARPQDVNFKLARHHGEFTDVISGDAATFDAQSTLSLGPWDYRIYTAN</sequence>
<proteinExistence type="predicted"/>
<dbReference type="SUPFAM" id="SSF51445">
    <property type="entry name" value="(Trans)glycosidases"/>
    <property type="match status" value="1"/>
</dbReference>
<dbReference type="STRING" id="1044.EH31_05305"/>
<dbReference type="RefSeq" id="WP_034958466.1">
    <property type="nucleotide sequence ID" value="NZ_JMIW01000001.1"/>
</dbReference>
<accession>A0A074N2F0</accession>
<dbReference type="Gene3D" id="2.60.40.1180">
    <property type="entry name" value="Golgi alpha-mannosidase II"/>
    <property type="match status" value="1"/>
</dbReference>
<dbReference type="Pfam" id="PF00128">
    <property type="entry name" value="Alpha-amylase"/>
    <property type="match status" value="1"/>
</dbReference>
<organism evidence="3 4">
    <name type="scientific">Erythrobacter longus</name>
    <dbReference type="NCBI Taxonomy" id="1044"/>
    <lineage>
        <taxon>Bacteria</taxon>
        <taxon>Pseudomonadati</taxon>
        <taxon>Pseudomonadota</taxon>
        <taxon>Alphaproteobacteria</taxon>
        <taxon>Sphingomonadales</taxon>
        <taxon>Erythrobacteraceae</taxon>
        <taxon>Erythrobacter/Porphyrobacter group</taxon>
        <taxon>Erythrobacter</taxon>
    </lineage>
</organism>
<dbReference type="AlphaFoldDB" id="A0A074N2F0"/>
<feature type="chain" id="PRO_5001699550" evidence="1">
    <location>
        <begin position="22"/>
        <end position="457"/>
    </location>
</feature>
<dbReference type="PANTHER" id="PTHR47786">
    <property type="entry name" value="ALPHA-1,4-GLUCAN:MALTOSE-1-PHOSPHATE MALTOSYLTRANSFERASE"/>
    <property type="match status" value="1"/>
</dbReference>